<reference evidence="1" key="1">
    <citation type="submission" date="2018-05" db="EMBL/GenBank/DDBJ databases">
        <authorList>
            <person name="Lanie J.A."/>
            <person name="Ng W.-L."/>
            <person name="Kazmierczak K.M."/>
            <person name="Andrzejewski T.M."/>
            <person name="Davidsen T.M."/>
            <person name="Wayne K.J."/>
            <person name="Tettelin H."/>
            <person name="Glass J.I."/>
            <person name="Rusch D."/>
            <person name="Podicherti R."/>
            <person name="Tsui H.-C.T."/>
            <person name="Winkler M.E."/>
        </authorList>
    </citation>
    <scope>NUCLEOTIDE SEQUENCE</scope>
</reference>
<organism evidence="1">
    <name type="scientific">marine metagenome</name>
    <dbReference type="NCBI Taxonomy" id="408172"/>
    <lineage>
        <taxon>unclassified sequences</taxon>
        <taxon>metagenomes</taxon>
        <taxon>ecological metagenomes</taxon>
    </lineage>
</organism>
<name>A0A382NYY9_9ZZZZ</name>
<protein>
    <submittedName>
        <fullName evidence="1">Uncharacterized protein</fullName>
    </submittedName>
</protein>
<proteinExistence type="predicted"/>
<evidence type="ECO:0000313" key="1">
    <source>
        <dbReference type="EMBL" id="SVC66319.1"/>
    </source>
</evidence>
<gene>
    <name evidence="1" type="ORF">METZ01_LOCUS319173</name>
</gene>
<accession>A0A382NYY9</accession>
<dbReference type="AlphaFoldDB" id="A0A382NYY9"/>
<sequence>MNPFSESVEIAKYIRDHSKKDDKVAVLGSEPQIYFYSQRRSATRHLYMYPLMEKHAYARQMQAEMIREIEGAQPVFVVMVKLSGSWVSSRPDFSPLLKDWAQGYLNSKYEISGVVDILSNEETVYKWGEQARGYHPRSRYNLLIYKRQT</sequence>
<dbReference type="EMBL" id="UINC01103722">
    <property type="protein sequence ID" value="SVC66319.1"/>
    <property type="molecule type" value="Genomic_DNA"/>
</dbReference>